<evidence type="ECO:0000256" key="6">
    <source>
        <dbReference type="ARBA" id="ARBA00023065"/>
    </source>
</evidence>
<feature type="transmembrane region" description="Helical" evidence="9">
    <location>
        <begin position="198"/>
        <end position="218"/>
    </location>
</feature>
<evidence type="ECO:0000313" key="11">
    <source>
        <dbReference type="EMBL" id="KIC53165.1"/>
    </source>
</evidence>
<keyword evidence="2" id="KW-0813">Transport</keyword>
<dbReference type="PANTHER" id="PTHR32507:SF8">
    <property type="entry name" value="CNH1P"/>
    <property type="match status" value="1"/>
</dbReference>
<proteinExistence type="predicted"/>
<dbReference type="EMBL" id="JWSY01000066">
    <property type="protein sequence ID" value="KIC53165.1"/>
    <property type="molecule type" value="Genomic_DNA"/>
</dbReference>
<dbReference type="GO" id="GO:0015297">
    <property type="term" value="F:antiporter activity"/>
    <property type="evidence" value="ECO:0007669"/>
    <property type="project" value="UniProtKB-KW"/>
</dbReference>
<keyword evidence="6" id="KW-0406">Ion transport</keyword>
<feature type="transmembrane region" description="Helical" evidence="9">
    <location>
        <begin position="169"/>
        <end position="186"/>
    </location>
</feature>
<dbReference type="InterPro" id="IPR006153">
    <property type="entry name" value="Cation/H_exchanger_TM"/>
</dbReference>
<feature type="transmembrane region" description="Helical" evidence="9">
    <location>
        <begin position="319"/>
        <end position="340"/>
    </location>
</feature>
<dbReference type="PANTHER" id="PTHR32507">
    <property type="entry name" value="NA(+)/H(+) ANTIPORTER 1"/>
    <property type="match status" value="1"/>
</dbReference>
<keyword evidence="5 9" id="KW-1133">Transmembrane helix</keyword>
<feature type="transmembrane region" description="Helical" evidence="9">
    <location>
        <begin position="98"/>
        <end position="128"/>
    </location>
</feature>
<keyword evidence="7 9" id="KW-0472">Membrane</keyword>
<evidence type="ECO:0000256" key="3">
    <source>
        <dbReference type="ARBA" id="ARBA00022449"/>
    </source>
</evidence>
<organism evidence="11 12">
    <name type="scientific">Brevundimonas nasdae</name>
    <dbReference type="NCBI Taxonomy" id="172043"/>
    <lineage>
        <taxon>Bacteria</taxon>
        <taxon>Pseudomonadati</taxon>
        <taxon>Pseudomonadota</taxon>
        <taxon>Alphaproteobacteria</taxon>
        <taxon>Caulobacterales</taxon>
        <taxon>Caulobacteraceae</taxon>
        <taxon>Brevundimonas</taxon>
    </lineage>
</organism>
<sequence length="431" mass="46788">MPDPYILMLFVVGALVALVAWLPLVFRRAPLSLPIVCVGIGAALFSLPQVGFDPLPQTYPEITERLTEFVVIIALMGAGLKIDRIFNPRRWGVTWRLLGVTMMLSIVAIVLLGWTVLGLGLAGAILLAGTLAPTDPVLASDIQVAAPGEGREDEVRFGLTSEAGLNDGLAFPFVNLAIALALVAAGQKDDWFVEWLTVSVLWEIGAGLGIGWAIGWLFGWLTFTIPVSTRLAATRDGIIALAATFISYSVTEMLHCYGFLAVFITALAFRHADRDHDFQVEMHDFIEQIERMAMMVVLVLFGGALASGLLAPLRPLDAMVALAIVLVVRPLTGMIGFIGWRRPMREKLILAFFGIRGVGSFYYLAYGLNAAPFESDDRLWAIVGLICLMSILLHGITVTPVMRWFDRSEGRDPDAEADGVQAEMSGRGTSA</sequence>
<dbReference type="GO" id="GO:0005886">
    <property type="term" value="C:plasma membrane"/>
    <property type="evidence" value="ECO:0007669"/>
    <property type="project" value="UniProtKB-SubCell"/>
</dbReference>
<dbReference type="STRING" id="172043.RM53_16645"/>
<name>A0A0B4CMK4_9CAUL</name>
<evidence type="ECO:0000256" key="1">
    <source>
        <dbReference type="ARBA" id="ARBA00004651"/>
    </source>
</evidence>
<evidence type="ECO:0000256" key="8">
    <source>
        <dbReference type="SAM" id="MobiDB-lite"/>
    </source>
</evidence>
<evidence type="ECO:0000256" key="5">
    <source>
        <dbReference type="ARBA" id="ARBA00022989"/>
    </source>
</evidence>
<keyword evidence="4 9" id="KW-0812">Transmembrane</keyword>
<feature type="transmembrane region" description="Helical" evidence="9">
    <location>
        <begin position="238"/>
        <end position="269"/>
    </location>
</feature>
<evidence type="ECO:0000259" key="10">
    <source>
        <dbReference type="Pfam" id="PF00999"/>
    </source>
</evidence>
<feature type="transmembrane region" description="Helical" evidence="9">
    <location>
        <begin position="69"/>
        <end position="86"/>
    </location>
</feature>
<dbReference type="Proteomes" id="UP000031166">
    <property type="component" value="Unassembled WGS sequence"/>
</dbReference>
<evidence type="ECO:0000256" key="2">
    <source>
        <dbReference type="ARBA" id="ARBA00022448"/>
    </source>
</evidence>
<protein>
    <submittedName>
        <fullName evidence="11">Cation transporter</fullName>
    </submittedName>
</protein>
<accession>A0A0B4CMK4</accession>
<feature type="transmembrane region" description="Helical" evidence="9">
    <location>
        <begin position="6"/>
        <end position="24"/>
    </location>
</feature>
<feature type="transmembrane region" description="Helical" evidence="9">
    <location>
        <begin position="292"/>
        <end position="313"/>
    </location>
</feature>
<feature type="transmembrane region" description="Helical" evidence="9">
    <location>
        <begin position="31"/>
        <end position="49"/>
    </location>
</feature>
<gene>
    <name evidence="11" type="ORF">RM53_16645</name>
</gene>
<evidence type="ECO:0000256" key="4">
    <source>
        <dbReference type="ARBA" id="ARBA00022692"/>
    </source>
</evidence>
<feature type="region of interest" description="Disordered" evidence="8">
    <location>
        <begin position="409"/>
        <end position="431"/>
    </location>
</feature>
<comment type="caution">
    <text evidence="11">The sequence shown here is derived from an EMBL/GenBank/DDBJ whole genome shotgun (WGS) entry which is preliminary data.</text>
</comment>
<feature type="domain" description="Cation/H+ exchanger transmembrane" evidence="10">
    <location>
        <begin position="15"/>
        <end position="404"/>
    </location>
</feature>
<feature type="transmembrane region" description="Helical" evidence="9">
    <location>
        <begin position="378"/>
        <end position="401"/>
    </location>
</feature>
<evidence type="ECO:0000256" key="9">
    <source>
        <dbReference type="SAM" id="Phobius"/>
    </source>
</evidence>
<dbReference type="RefSeq" id="WP_039248874.1">
    <property type="nucleotide sequence ID" value="NZ_JWSY01000066.1"/>
</dbReference>
<dbReference type="AlphaFoldDB" id="A0A0B4CMK4"/>
<dbReference type="Pfam" id="PF00999">
    <property type="entry name" value="Na_H_Exchanger"/>
    <property type="match status" value="1"/>
</dbReference>
<comment type="subcellular location">
    <subcellularLocation>
        <location evidence="1">Cell membrane</location>
        <topology evidence="1">Multi-pass membrane protein</topology>
    </subcellularLocation>
</comment>
<evidence type="ECO:0000313" key="12">
    <source>
        <dbReference type="Proteomes" id="UP000031166"/>
    </source>
</evidence>
<feature type="transmembrane region" description="Helical" evidence="9">
    <location>
        <begin position="347"/>
        <end position="366"/>
    </location>
</feature>
<dbReference type="GO" id="GO:1902600">
    <property type="term" value="P:proton transmembrane transport"/>
    <property type="evidence" value="ECO:0007669"/>
    <property type="project" value="InterPro"/>
</dbReference>
<evidence type="ECO:0000256" key="7">
    <source>
        <dbReference type="ARBA" id="ARBA00023136"/>
    </source>
</evidence>
<keyword evidence="3" id="KW-0050">Antiport</keyword>
<reference evidence="11 12" key="1">
    <citation type="submission" date="2014-12" db="EMBL/GenBank/DDBJ databases">
        <title>Genome sequencing of Brevundimonas nasdae TPW30.</title>
        <authorList>
            <person name="Tan P.W."/>
            <person name="Chan K.-G."/>
        </authorList>
    </citation>
    <scope>NUCLEOTIDE SEQUENCE [LARGE SCALE GENOMIC DNA]</scope>
    <source>
        <strain evidence="11 12">TPW30</strain>
    </source>
</reference>